<dbReference type="InterPro" id="IPR050587">
    <property type="entry name" value="GNT1/Glycosyltrans_8"/>
</dbReference>
<accession>A0AA39GJR6</accession>
<name>A0AA39GJR6_SARSR</name>
<evidence type="ECO:0000256" key="1">
    <source>
        <dbReference type="SAM" id="MobiDB-lite"/>
    </source>
</evidence>
<dbReference type="SUPFAM" id="SSF53448">
    <property type="entry name" value="Nucleotide-diphospho-sugar transferases"/>
    <property type="match status" value="1"/>
</dbReference>
<dbReference type="PANTHER" id="PTHR11183">
    <property type="entry name" value="GLYCOGENIN SUBFAMILY MEMBER"/>
    <property type="match status" value="1"/>
</dbReference>
<evidence type="ECO:0008006" key="4">
    <source>
        <dbReference type="Google" id="ProtNLM"/>
    </source>
</evidence>
<dbReference type="Proteomes" id="UP001175261">
    <property type="component" value="Unassembled WGS sequence"/>
</dbReference>
<proteinExistence type="predicted"/>
<comment type="caution">
    <text evidence="2">The sequence shown here is derived from an EMBL/GenBank/DDBJ whole genome shotgun (WGS) entry which is preliminary data.</text>
</comment>
<feature type="compositionally biased region" description="Basic and acidic residues" evidence="1">
    <location>
        <begin position="115"/>
        <end position="136"/>
    </location>
</feature>
<gene>
    <name evidence="2" type="ORF">NLU13_5625</name>
</gene>
<dbReference type="InterPro" id="IPR029044">
    <property type="entry name" value="Nucleotide-diphossugar_trans"/>
</dbReference>
<feature type="compositionally biased region" description="Pro residues" evidence="1">
    <location>
        <begin position="81"/>
        <end position="92"/>
    </location>
</feature>
<protein>
    <recommendedName>
        <fullName evidence="4">Hexosyltransferase</fullName>
    </recommendedName>
</protein>
<feature type="region of interest" description="Disordered" evidence="1">
    <location>
        <begin position="73"/>
        <end position="144"/>
    </location>
</feature>
<organism evidence="2 3">
    <name type="scientific">Sarocladium strictum</name>
    <name type="common">Black bundle disease fungus</name>
    <name type="synonym">Acremonium strictum</name>
    <dbReference type="NCBI Taxonomy" id="5046"/>
    <lineage>
        <taxon>Eukaryota</taxon>
        <taxon>Fungi</taxon>
        <taxon>Dikarya</taxon>
        <taxon>Ascomycota</taxon>
        <taxon>Pezizomycotina</taxon>
        <taxon>Sordariomycetes</taxon>
        <taxon>Hypocreomycetidae</taxon>
        <taxon>Hypocreales</taxon>
        <taxon>Sarocladiaceae</taxon>
        <taxon>Sarocladium</taxon>
    </lineage>
</organism>
<dbReference type="Gene3D" id="3.90.550.10">
    <property type="entry name" value="Spore Coat Polysaccharide Biosynthesis Protein SpsA, Chain A"/>
    <property type="match status" value="1"/>
</dbReference>
<sequence>MGRDWATGQAAAHWLLNRRMFKALLFGFLAVLLLVACSSFYSDAASFSQLQEAFGGHKHDAASPLLEPSVVDAQPDASHIPEPPPTDEPGPEPIIETPPGKPLGHAPLEKPIPNKPKEHPGQTEHKENRPSIHKPPEQLAPNPEYTRPEYLTVENPQETDKFAFLLWLSESPSAEEENEKWDANKYFVATRILLWQLLHDPDTKASEDIDIIVMCGPKVSEAHKRRLRMDGAMVYSVDIPHTPNDKWLVPLFDRWIDCFGKLHAWELEEYSRIVVLDGDILLQVPLDGIFHDPGAVLMRSKPEPRKDDEPELPDEYLFCTFEELDQGQHDWPASDKSRAHGYFNGGFFMLKPSRKMYDYYLGIMDIKDRFPAIFMEQAMLNYAHRWDGPMPWREINGGWNYKWTQDGDLDGGAISIHEKWWDLLGDGRSKKIGQFAMSKKAKAEGFWQAQRELLEQ</sequence>
<reference evidence="2" key="1">
    <citation type="submission" date="2022-10" db="EMBL/GenBank/DDBJ databases">
        <title>Determination and structural analysis of whole genome sequence of Sarocladium strictum F4-1.</title>
        <authorList>
            <person name="Hu L."/>
            <person name="Jiang Y."/>
        </authorList>
    </citation>
    <scope>NUCLEOTIDE SEQUENCE</scope>
    <source>
        <strain evidence="2">F4-1</strain>
    </source>
</reference>
<evidence type="ECO:0000313" key="3">
    <source>
        <dbReference type="Proteomes" id="UP001175261"/>
    </source>
</evidence>
<evidence type="ECO:0000313" key="2">
    <source>
        <dbReference type="EMBL" id="KAK0387312.1"/>
    </source>
</evidence>
<dbReference type="EMBL" id="JAPDFR010000004">
    <property type="protein sequence ID" value="KAK0387312.1"/>
    <property type="molecule type" value="Genomic_DNA"/>
</dbReference>
<keyword evidence="3" id="KW-1185">Reference proteome</keyword>
<dbReference type="AlphaFoldDB" id="A0AA39GJR6"/>